<keyword evidence="1" id="KW-0863">Zinc-finger</keyword>
<dbReference type="GO" id="GO:0008270">
    <property type="term" value="F:zinc ion binding"/>
    <property type="evidence" value="ECO:0007669"/>
    <property type="project" value="UniProtKB-KW"/>
</dbReference>
<organism evidence="4 5">
    <name type="scientific">Electrophorus voltai</name>
    <dbReference type="NCBI Taxonomy" id="2609070"/>
    <lineage>
        <taxon>Eukaryota</taxon>
        <taxon>Metazoa</taxon>
        <taxon>Chordata</taxon>
        <taxon>Craniata</taxon>
        <taxon>Vertebrata</taxon>
        <taxon>Euteleostomi</taxon>
        <taxon>Actinopterygii</taxon>
        <taxon>Neopterygii</taxon>
        <taxon>Teleostei</taxon>
        <taxon>Ostariophysi</taxon>
        <taxon>Gymnotiformes</taxon>
        <taxon>Gymnotoidei</taxon>
        <taxon>Gymnotidae</taxon>
        <taxon>Electrophorus</taxon>
    </lineage>
</organism>
<dbReference type="EMBL" id="JAROKS010000018">
    <property type="protein sequence ID" value="KAK1793324.1"/>
    <property type="molecule type" value="Genomic_DNA"/>
</dbReference>
<accession>A0AAD9DUK6</accession>
<dbReference type="InterPro" id="IPR049218">
    <property type="entry name" value="DUF5575_C"/>
</dbReference>
<gene>
    <name evidence="4" type="ORF">P4O66_011717</name>
</gene>
<keyword evidence="1" id="KW-0479">Metal-binding</keyword>
<feature type="compositionally biased region" description="Polar residues" evidence="2">
    <location>
        <begin position="200"/>
        <end position="213"/>
    </location>
</feature>
<evidence type="ECO:0000313" key="5">
    <source>
        <dbReference type="Proteomes" id="UP001239994"/>
    </source>
</evidence>
<name>A0AAD9DUK6_9TELE</name>
<dbReference type="Proteomes" id="UP001239994">
    <property type="component" value="Unassembled WGS sequence"/>
</dbReference>
<comment type="caution">
    <text evidence="4">The sequence shown here is derived from an EMBL/GenBank/DDBJ whole genome shotgun (WGS) entry which is preliminary data.</text>
</comment>
<protein>
    <recommendedName>
        <fullName evidence="3">SWIM-type domain-containing protein</fullName>
    </recommendedName>
</protein>
<dbReference type="Pfam" id="PF21056">
    <property type="entry name" value="ZSWIM1-3_RNaseH-like"/>
    <property type="match status" value="1"/>
</dbReference>
<dbReference type="Pfam" id="PF04434">
    <property type="entry name" value="SWIM"/>
    <property type="match status" value="1"/>
</dbReference>
<dbReference type="PROSITE" id="PS50966">
    <property type="entry name" value="ZF_SWIM"/>
    <property type="match status" value="1"/>
</dbReference>
<keyword evidence="1" id="KW-0862">Zinc</keyword>
<dbReference type="AlphaFoldDB" id="A0AAD9DUK6"/>
<sequence length="687" mass="77617">MDSEEISGASFENDRIRVGDRFSSFIELEEAIRLLEQAQGITFWKRDSRTIQGAYRRGKNRLINPVLKYQKVVWTCMRGGRSFVSRANGQSLQNARSFKSSCLACVKVIASKDGQSLVVVKAILEHNHPPLKHKMLRSFSKIQKTQTALMDEQGLDSKVQPDQEPSEQCAHSPRPDRTVTQRPRPDRTVTQRPRPDRTVTQRPGLDSTQAQSSELDHTLAKLKHDAGCTVEVLVDQDNILKGIFYQDTTMQKHFDLFPEVLVVTTACRLFDMYVYVQLAVDGNGHSDLVSMFVVSDSSKSISAMVDIFKRYNHAWERIQVVVMAEYRMERLVYASHYPKAQIFITPSRVTRTMKQEISQMDTLTGQQKQESLHLLQQIAHSNGEQSYQKNVEHLHKIGIQLVIDYYNRTWHPIREHWVVGLKECCLYSQNTTRQLAQFQRRLNQCIHALGDLRGFCQDIKTLVDSLRGVLREAAIAQLHVKAEAGELVLSSSVWHRYLNLLTPYASQLVARQLALSEQVDFEQELTAGDTVVLDSASGIINITATSCTCPFATLNRLPCRHMFAFREKCGLNLFSEEGLAPRWCLKHSCRNDQQGELGGGGGDLGREEQGDSCGEEQGGGADQGSSEHTAARHHRRAARMARALMLLICATSSSALHEERIAVLQQVLHLWEEDKHATVVELIQVTV</sequence>
<keyword evidence="5" id="KW-1185">Reference proteome</keyword>
<evidence type="ECO:0000313" key="4">
    <source>
        <dbReference type="EMBL" id="KAK1793324.1"/>
    </source>
</evidence>
<dbReference type="PANTHER" id="PTHR31569:SF4">
    <property type="entry name" value="SWIM-TYPE DOMAIN-CONTAINING PROTEIN"/>
    <property type="match status" value="1"/>
</dbReference>
<dbReference type="InterPro" id="IPR048325">
    <property type="entry name" value="ZSWIM3_N"/>
</dbReference>
<feature type="region of interest" description="Disordered" evidence="2">
    <location>
        <begin position="155"/>
        <end position="213"/>
    </location>
</feature>
<reference evidence="4" key="1">
    <citation type="submission" date="2023-03" db="EMBL/GenBank/DDBJ databases">
        <title>Electrophorus voltai genome.</title>
        <authorList>
            <person name="Bian C."/>
        </authorList>
    </citation>
    <scope>NUCLEOTIDE SEQUENCE</scope>
    <source>
        <strain evidence="4">CB-2022</strain>
        <tissue evidence="4">Muscle</tissue>
    </source>
</reference>
<feature type="domain" description="SWIM-type" evidence="3">
    <location>
        <begin position="529"/>
        <end position="570"/>
    </location>
</feature>
<dbReference type="InterPro" id="IPR007527">
    <property type="entry name" value="Znf_SWIM"/>
</dbReference>
<evidence type="ECO:0000256" key="1">
    <source>
        <dbReference type="PROSITE-ProRule" id="PRU00325"/>
    </source>
</evidence>
<dbReference type="InterPro" id="IPR048324">
    <property type="entry name" value="ZSWIM1-3_RNaseH-like"/>
</dbReference>
<dbReference type="InterPro" id="IPR052579">
    <property type="entry name" value="Zinc_finger_SWIM"/>
</dbReference>
<feature type="region of interest" description="Disordered" evidence="2">
    <location>
        <begin position="596"/>
        <end position="634"/>
    </location>
</feature>
<evidence type="ECO:0000256" key="2">
    <source>
        <dbReference type="SAM" id="MobiDB-lite"/>
    </source>
</evidence>
<dbReference type="PANTHER" id="PTHR31569">
    <property type="entry name" value="SWIM-TYPE DOMAIN-CONTAINING PROTEIN"/>
    <property type="match status" value="1"/>
</dbReference>
<dbReference type="Pfam" id="PF21599">
    <property type="entry name" value="ZSWIM3_N"/>
    <property type="match status" value="1"/>
</dbReference>
<dbReference type="Pfam" id="PF20784">
    <property type="entry name" value="DUF5575_C"/>
    <property type="match status" value="1"/>
</dbReference>
<feature type="compositionally biased region" description="Basic and acidic residues" evidence="2">
    <location>
        <begin position="173"/>
        <end position="199"/>
    </location>
</feature>
<proteinExistence type="predicted"/>
<evidence type="ECO:0000259" key="3">
    <source>
        <dbReference type="PROSITE" id="PS50966"/>
    </source>
</evidence>